<evidence type="ECO:0000313" key="3">
    <source>
        <dbReference type="EMBL" id="SCQ19895.1"/>
    </source>
</evidence>
<protein>
    <recommendedName>
        <fullName evidence="2">Peptidase S74 domain-containing protein</fullName>
    </recommendedName>
</protein>
<accession>A0A1D3UIE7</accession>
<dbReference type="EMBL" id="FMMM01000029">
    <property type="protein sequence ID" value="SCQ19895.1"/>
    <property type="molecule type" value="Genomic_DNA"/>
</dbReference>
<sequence length="350" mass="38813" precursor="true">MKKIFTLRTTLVVVLAMCWMPSLKAQLFYQDSHLFIGQKPNNWNSVGSAPGVYIGPNWGMEFSEGGLNIWRPHGSSNWGNYKLFIDQTGKIGIGRKPTTYALEVNGQVWTTQGLLITSDERLKRNIININSSYLSRLKRLHGKFYEKQIASEADRRKEVETMIAQGKISKENAQSALAEPFNLSGSKAYKKEFGFIAQEVKELFPELVEQDAEGIYAVNYTGLIPVLVEAIKELQARVETLENQGQISFKSGEATATNEKILDTEEYLSQNVPNPVNGNARIDYTLPEGTTSAAITFYSINGTQVKNIPLDVHGRKGSITVSSADFASGLHIYKLIANGVVVGTKKLVNK</sequence>
<keyword evidence="1" id="KW-0732">Signal</keyword>
<proteinExistence type="predicted"/>
<evidence type="ECO:0000256" key="1">
    <source>
        <dbReference type="SAM" id="SignalP"/>
    </source>
</evidence>
<dbReference type="RefSeq" id="WP_081328206.1">
    <property type="nucleotide sequence ID" value="NZ_CAJPTF010000033.1"/>
</dbReference>
<dbReference type="InterPro" id="IPR030392">
    <property type="entry name" value="S74_ICA"/>
</dbReference>
<dbReference type="Proteomes" id="UP000182057">
    <property type="component" value="Unassembled WGS sequence"/>
</dbReference>
<dbReference type="PROSITE" id="PS51688">
    <property type="entry name" value="ICA"/>
    <property type="match status" value="1"/>
</dbReference>
<gene>
    <name evidence="3" type="ORF">TFUB20_00858</name>
</gene>
<feature type="signal peptide" evidence="1">
    <location>
        <begin position="1"/>
        <end position="25"/>
    </location>
</feature>
<name>A0A1D3UIE7_TANFO</name>
<dbReference type="OrthoDB" id="952861at2"/>
<feature type="chain" id="PRO_5008922438" description="Peptidase S74 domain-containing protein" evidence="1">
    <location>
        <begin position="26"/>
        <end position="350"/>
    </location>
</feature>
<dbReference type="AlphaFoldDB" id="A0A1D3UIE7"/>
<reference evidence="3 4" key="1">
    <citation type="submission" date="2016-09" db="EMBL/GenBank/DDBJ databases">
        <authorList>
            <person name="Capua I."/>
            <person name="De Benedictis P."/>
            <person name="Joannis T."/>
            <person name="Lombin L.H."/>
            <person name="Cattoli G."/>
        </authorList>
    </citation>
    <scope>NUCLEOTIDE SEQUENCE [LARGE SCALE GENOMIC DNA]</scope>
    <source>
        <strain evidence="3 4">UB20</strain>
    </source>
</reference>
<feature type="domain" description="Peptidase S74" evidence="2">
    <location>
        <begin position="118"/>
        <end position="245"/>
    </location>
</feature>
<organism evidence="3 4">
    <name type="scientific">Tannerella forsythia</name>
    <name type="common">Bacteroides forsythus</name>
    <dbReference type="NCBI Taxonomy" id="28112"/>
    <lineage>
        <taxon>Bacteria</taxon>
        <taxon>Pseudomonadati</taxon>
        <taxon>Bacteroidota</taxon>
        <taxon>Bacteroidia</taxon>
        <taxon>Bacteroidales</taxon>
        <taxon>Tannerellaceae</taxon>
        <taxon>Tannerella</taxon>
    </lineage>
</organism>
<evidence type="ECO:0000259" key="2">
    <source>
        <dbReference type="PROSITE" id="PS51688"/>
    </source>
</evidence>
<evidence type="ECO:0000313" key="4">
    <source>
        <dbReference type="Proteomes" id="UP000182057"/>
    </source>
</evidence>